<dbReference type="Proteomes" id="UP001208131">
    <property type="component" value="Unassembled WGS sequence"/>
</dbReference>
<evidence type="ECO:0000256" key="4">
    <source>
        <dbReference type="ARBA" id="ARBA00022989"/>
    </source>
</evidence>
<name>A0AAE3ILQ0_9FIRM</name>
<feature type="coiled-coil region" evidence="6">
    <location>
        <begin position="272"/>
        <end position="317"/>
    </location>
</feature>
<comment type="caution">
    <text evidence="10">The sequence shown here is derived from an EMBL/GenBank/DDBJ whole genome shotgun (WGS) entry which is preliminary data.</text>
</comment>
<keyword evidence="11" id="KW-1185">Reference proteome</keyword>
<proteinExistence type="predicted"/>
<dbReference type="PANTHER" id="PTHR30287">
    <property type="entry name" value="MEMBRANE COMPONENT OF PREDICTED ABC SUPERFAMILY METABOLITE UPTAKE TRANSPORTER"/>
    <property type="match status" value="1"/>
</dbReference>
<protein>
    <submittedName>
        <fullName evidence="10">ABC transporter permease</fullName>
    </submittedName>
</protein>
<dbReference type="AlphaFoldDB" id="A0AAE3ILQ0"/>
<feature type="transmembrane region" description="Helical" evidence="7">
    <location>
        <begin position="859"/>
        <end position="883"/>
    </location>
</feature>
<feature type="domain" description="MacB-like periplasmic core" evidence="9">
    <location>
        <begin position="581"/>
        <end position="777"/>
    </location>
</feature>
<evidence type="ECO:0000313" key="10">
    <source>
        <dbReference type="EMBL" id="MCU6706802.1"/>
    </source>
</evidence>
<dbReference type="GO" id="GO:0005886">
    <property type="term" value="C:plasma membrane"/>
    <property type="evidence" value="ECO:0007669"/>
    <property type="project" value="UniProtKB-SubCell"/>
</dbReference>
<evidence type="ECO:0000256" key="6">
    <source>
        <dbReference type="SAM" id="Coils"/>
    </source>
</evidence>
<evidence type="ECO:0000256" key="3">
    <source>
        <dbReference type="ARBA" id="ARBA00022692"/>
    </source>
</evidence>
<dbReference type="InterPro" id="IPR003838">
    <property type="entry name" value="ABC3_permease_C"/>
</dbReference>
<feature type="transmembrane region" description="Helical" evidence="7">
    <location>
        <begin position="805"/>
        <end position="826"/>
    </location>
</feature>
<comment type="subcellular location">
    <subcellularLocation>
        <location evidence="1">Cell membrane</location>
        <topology evidence="1">Multi-pass membrane protein</topology>
    </subcellularLocation>
</comment>
<evidence type="ECO:0000313" key="11">
    <source>
        <dbReference type="Proteomes" id="UP001208131"/>
    </source>
</evidence>
<dbReference type="InterPro" id="IPR038766">
    <property type="entry name" value="Membrane_comp_ABC_pdt"/>
</dbReference>
<keyword evidence="4 7" id="KW-1133">Transmembrane helix</keyword>
<sequence length="935" mass="103995">MKSALKKDTVREISHSLGRFLSIFLIVLLGCGFFSGIKATMPDMIDTAEKYFSDNRLMDIKLMSSIGVKSEDVEAVKKAENVEGVMAGYSKDVFYYHENQNLVLKFMSFNNVVDENSPNNLDKPVLLEGRLPEKKGECAVEVKMSSPNTFKLGGEIKINEPDSSKNITDTLATDTYRIVGIVASPLYIGYERDATTVGNGTVVSNVFVPESEFVCDYYTELYVKFKGTDELDPFSDEYKQAVKDKSVQAVEFFEDSVNARFEKLSSDAQDSIDVAQEKVDILKQALACDENQLTELLTTAQKSVEEAQEAYDKAEQSGSSAKYLARSQLLKAQQLEEVAGKLLQDKETGSTAAFDEYNGQLAAAEDEIAVAKKELEAVKTPAFYQYDRFEASSDYSSFYGDAQKVDSIAKVFPVFFILVAALVCLTTMTRMVEEQRTQIGTYKALGYSGARIAGKYLFYAATAASAGSCIGVVVGLQIFPKIIHSCYNILYNIPDIDTPFKPVYMVLCLVVSVICTCSAVLYACMKELKSQPSQLMRPKPPQNGRRVLLERVDLIWNRLDFLAKVTVRNLLRYKKRFFMTIVGVAGCTALIVTGFGLKYSIKTIAEKQFNEIFLYDGIAVLNSADFDEKQLEDKISSIPQVDKSMLMQSTDGIAENESENQSVSMIVPKSPENMGDYIDLVSAENGSNLEVKSGSVIITQKLAKLLDLKTGDTITIKLSGHEEKEFKIGGVSKNYALHYIYITPDDFESVYGEKPVYNLSFIDLKKDTDENSFKEQLISNDEFYGISFKNDSSRGFLNSVDSLDAIVILLIVCAGGLAFVVLYNLANINITERVREIATIKVLGFYDGETSAYIYRENLISTLVGIIVGLAAGKILHYFVVITSEVDLVLFNRQLVWWAYVLGALLTLAFAFIVNLVLHFKLKKIDMVESLKSVE</sequence>
<dbReference type="EMBL" id="JAOQJZ010000016">
    <property type="protein sequence ID" value="MCU6706802.1"/>
    <property type="molecule type" value="Genomic_DNA"/>
</dbReference>
<feature type="domain" description="ABC3 transporter permease C-terminal" evidence="8">
    <location>
        <begin position="809"/>
        <end position="925"/>
    </location>
</feature>
<feature type="transmembrane region" description="Helical" evidence="7">
    <location>
        <begin position="503"/>
        <end position="524"/>
    </location>
</feature>
<keyword evidence="2" id="KW-1003">Cell membrane</keyword>
<dbReference type="InterPro" id="IPR025857">
    <property type="entry name" value="MacB_PCD"/>
</dbReference>
<dbReference type="RefSeq" id="WP_267301877.1">
    <property type="nucleotide sequence ID" value="NZ_JAOQJZ010000016.1"/>
</dbReference>
<feature type="domain" description="ABC3 transporter permease C-terminal" evidence="8">
    <location>
        <begin position="411"/>
        <end position="529"/>
    </location>
</feature>
<feature type="transmembrane region" description="Helical" evidence="7">
    <location>
        <begin position="577"/>
        <end position="597"/>
    </location>
</feature>
<reference evidence="10 11" key="1">
    <citation type="journal article" date="2021" name="ISME Commun">
        <title>Automated analysis of genomic sequences facilitates high-throughput and comprehensive description of bacteria.</title>
        <authorList>
            <person name="Hitch T.C.A."/>
        </authorList>
    </citation>
    <scope>NUCLEOTIDE SEQUENCE [LARGE SCALE GENOMIC DNA]</scope>
    <source>
        <strain evidence="10 11">Sanger_31</strain>
    </source>
</reference>
<dbReference type="PROSITE" id="PS51257">
    <property type="entry name" value="PROKAR_LIPOPROTEIN"/>
    <property type="match status" value="1"/>
</dbReference>
<feature type="transmembrane region" description="Helical" evidence="7">
    <location>
        <begin position="20"/>
        <end position="37"/>
    </location>
</feature>
<evidence type="ECO:0000256" key="2">
    <source>
        <dbReference type="ARBA" id="ARBA00022475"/>
    </source>
</evidence>
<gene>
    <name evidence="10" type="ORF">OCV57_12855</name>
</gene>
<feature type="transmembrane region" description="Helical" evidence="7">
    <location>
        <begin position="411"/>
        <end position="428"/>
    </location>
</feature>
<evidence type="ECO:0000256" key="7">
    <source>
        <dbReference type="SAM" id="Phobius"/>
    </source>
</evidence>
<accession>A0AAE3ILQ0</accession>
<feature type="transmembrane region" description="Helical" evidence="7">
    <location>
        <begin position="456"/>
        <end position="483"/>
    </location>
</feature>
<organism evidence="10 11">
    <name type="scientific">Hominimerdicola aceti</name>
    <dbReference type="NCBI Taxonomy" id="2981726"/>
    <lineage>
        <taxon>Bacteria</taxon>
        <taxon>Bacillati</taxon>
        <taxon>Bacillota</taxon>
        <taxon>Clostridia</taxon>
        <taxon>Eubacteriales</taxon>
        <taxon>Oscillospiraceae</taxon>
        <taxon>Hominimerdicola</taxon>
    </lineage>
</organism>
<keyword evidence="6" id="KW-0175">Coiled coil</keyword>
<evidence type="ECO:0000256" key="5">
    <source>
        <dbReference type="ARBA" id="ARBA00023136"/>
    </source>
</evidence>
<feature type="transmembrane region" description="Helical" evidence="7">
    <location>
        <begin position="895"/>
        <end position="918"/>
    </location>
</feature>
<dbReference type="Pfam" id="PF02687">
    <property type="entry name" value="FtsX"/>
    <property type="match status" value="2"/>
</dbReference>
<evidence type="ECO:0000256" key="1">
    <source>
        <dbReference type="ARBA" id="ARBA00004651"/>
    </source>
</evidence>
<evidence type="ECO:0000259" key="9">
    <source>
        <dbReference type="Pfam" id="PF12704"/>
    </source>
</evidence>
<dbReference type="Pfam" id="PF12704">
    <property type="entry name" value="MacB_PCD"/>
    <property type="match status" value="1"/>
</dbReference>
<evidence type="ECO:0000259" key="8">
    <source>
        <dbReference type="Pfam" id="PF02687"/>
    </source>
</evidence>
<dbReference type="PANTHER" id="PTHR30287:SF1">
    <property type="entry name" value="INNER MEMBRANE PROTEIN"/>
    <property type="match status" value="1"/>
</dbReference>
<keyword evidence="3 7" id="KW-0812">Transmembrane</keyword>
<keyword evidence="5 7" id="KW-0472">Membrane</keyword>